<evidence type="ECO:0000313" key="4">
    <source>
        <dbReference type="Proteomes" id="UP000718793"/>
    </source>
</evidence>
<keyword evidence="4" id="KW-1185">Reference proteome</keyword>
<reference evidence="3" key="1">
    <citation type="submission" date="2021-06" db="EMBL/GenBank/DDBJ databases">
        <title>Novel Mycoplasma species detected in California sea lions (Zalophus californianus) from the USA.</title>
        <authorList>
            <person name="Volokhov D.V."/>
            <person name="Furtak V.A."/>
            <person name="Zagorodnyaya T.A."/>
        </authorList>
    </citation>
    <scope>NUCLEOTIDE SEQUENCE [LARGE SCALE GENOMIC DNA]</scope>
    <source>
        <strain evidence="3">CSL 5346</strain>
    </source>
</reference>
<sequence length="857" mass="98982">MKKKKIILCTATMSILTLSPIALYSCAQPNIVNPNALKENEQEKKESPLDTYLKSKDISLNINNINNVFASDINYTNITLKNKDNNQIIFQIQNMISSDENGSLTIKYYVRQKDNQNIWQNSNVITKTITGFKTISKDINQEINNLSIDVAEELKQFLPSQITTNTTNFQIKNYNNENYLLDFVNIEAKDNEGNIDIILKLKSKFKDSIVSNERKVTLNNFLTTDKYILNNLNSEFSKINKLELKDDINKQETKASKINKESDFKVIDNEKYNVIINSLTTNDETGELTINFKIQSKENSNIQTEPKELIINNFLTNNEDERQQTLKYLNSLGKLYTLKDAQNKENTLPSDVNDDQILVNNLAENVEIIAKQITKNNDLGTINIEYKLQKFNESLKENIITKPITEIISGFLTTRQKEINEEKQRLTSISEDKNNYFKNDGTPLSKTYIEELNIEDLKTTYETINFKLDNIKTDENWKNIDAGTITFNADIISLKPQFSDLVFNKTITISGLQNRNSLEKMEAKIAETIKSSNLEYFNSKRDDVLMAFSTENSDQTKKTKLEAAKKKIEDKNLKAVYDKLDEKINEIAKNISKKFVEIFGYQEKEIEIYIQEILKSLQSSSTEFLKVFVDGTEKHIANPEKASWTSNRFFRTLAIPYDILSRNNLDNFGNLTANFFEHIKTTNNQLNPLNKLLLSQFKFDSDFENITDLDNLITGIVEIIEKNNNKMLDDLKYDSNDWLSIFFGIKNNQAKFNNSHIAKVFPEGTERESLRDMGRTWLLTGGWNILFATKKYEQFLEKDIDAKLSTSNLNSQQKEKIKNKVKEIFSLYTNLVDQAQQNIYKLSQNDLLNNIKEVVYS</sequence>
<feature type="chain" id="PRO_5046818559" description="Lipoprotein-associated type-17 domain-containing protein" evidence="1">
    <location>
        <begin position="25"/>
        <end position="857"/>
    </location>
</feature>
<dbReference type="Proteomes" id="UP000718793">
    <property type="component" value="Unassembled WGS sequence"/>
</dbReference>
<dbReference type="PROSITE" id="PS51257">
    <property type="entry name" value="PROKAR_LIPOPROTEIN"/>
    <property type="match status" value="1"/>
</dbReference>
<dbReference type="Pfam" id="PF04200">
    <property type="entry name" value="Lipoprotein_17"/>
    <property type="match status" value="4"/>
</dbReference>
<dbReference type="RefSeq" id="WP_216488844.1">
    <property type="nucleotide sequence ID" value="NZ_JAHMHH010000001.1"/>
</dbReference>
<comment type="caution">
    <text evidence="3">The sequence shown here is derived from an EMBL/GenBank/DDBJ whole genome shotgun (WGS) entry which is preliminary data.</text>
</comment>
<feature type="domain" description="Lipoprotein-associated type-17" evidence="2">
    <location>
        <begin position="56"/>
        <end position="134"/>
    </location>
</feature>
<feature type="domain" description="Lipoprotein-associated type-17" evidence="2">
    <location>
        <begin position="235"/>
        <end position="316"/>
    </location>
</feature>
<organism evidence="3 4">
    <name type="scientific">Mycoplasma zalophi</name>
    <dbReference type="NCBI Taxonomy" id="191287"/>
    <lineage>
        <taxon>Bacteria</taxon>
        <taxon>Bacillati</taxon>
        <taxon>Mycoplasmatota</taxon>
        <taxon>Mollicutes</taxon>
        <taxon>Mycoplasmataceae</taxon>
        <taxon>Mycoplasma</taxon>
    </lineage>
</organism>
<accession>A0ABS6DPW2</accession>
<evidence type="ECO:0000256" key="1">
    <source>
        <dbReference type="SAM" id="SignalP"/>
    </source>
</evidence>
<gene>
    <name evidence="3" type="ORF">KQ875_01965</name>
</gene>
<dbReference type="EMBL" id="JAHMHH010000001">
    <property type="protein sequence ID" value="MBU4692360.1"/>
    <property type="molecule type" value="Genomic_DNA"/>
</dbReference>
<keyword evidence="1" id="KW-0732">Signal</keyword>
<evidence type="ECO:0000313" key="3">
    <source>
        <dbReference type="EMBL" id="MBU4692360.1"/>
    </source>
</evidence>
<proteinExistence type="predicted"/>
<feature type="domain" description="Lipoprotein-associated type-17" evidence="2">
    <location>
        <begin position="142"/>
        <end position="223"/>
    </location>
</feature>
<feature type="domain" description="Lipoprotein-associated type-17" evidence="2">
    <location>
        <begin position="338"/>
        <end position="413"/>
    </location>
</feature>
<feature type="signal peptide" evidence="1">
    <location>
        <begin position="1"/>
        <end position="24"/>
    </location>
</feature>
<evidence type="ECO:0000259" key="2">
    <source>
        <dbReference type="Pfam" id="PF04200"/>
    </source>
</evidence>
<dbReference type="InterPro" id="IPR007326">
    <property type="entry name" value="Lipoprotein-assoc_dom"/>
</dbReference>
<protein>
    <recommendedName>
        <fullName evidence="2">Lipoprotein-associated type-17 domain-containing protein</fullName>
    </recommendedName>
</protein>
<name>A0ABS6DPW2_9MOLU</name>